<keyword evidence="3" id="KW-0309">Germination</keyword>
<dbReference type="RefSeq" id="WP_020816589.1">
    <property type="nucleotide sequence ID" value="NZ_ATAY01000085.1"/>
</dbReference>
<comment type="caution">
    <text evidence="10">The sequence shown here is derived from an EMBL/GenBank/DDBJ whole genome shotgun (WGS) entry which is preliminary data.</text>
</comment>
<evidence type="ECO:0000313" key="11">
    <source>
        <dbReference type="Proteomes" id="UP000016860"/>
    </source>
</evidence>
<proteinExistence type="inferred from homology"/>
<dbReference type="PANTHER" id="PTHR35789:SF1">
    <property type="entry name" value="SPORE GERMINATION PROTEIN B3"/>
    <property type="match status" value="1"/>
</dbReference>
<organism evidence="10 11">
    <name type="scientific">Ruminiclostridium papyrosolvens C7</name>
    <dbReference type="NCBI Taxonomy" id="1330534"/>
    <lineage>
        <taxon>Bacteria</taxon>
        <taxon>Bacillati</taxon>
        <taxon>Bacillota</taxon>
        <taxon>Clostridia</taxon>
        <taxon>Eubacteriales</taxon>
        <taxon>Oscillospiraceae</taxon>
        <taxon>Ruminiclostridium</taxon>
    </lineage>
</organism>
<evidence type="ECO:0000256" key="7">
    <source>
        <dbReference type="ARBA" id="ARBA00023288"/>
    </source>
</evidence>
<reference evidence="10 11" key="1">
    <citation type="journal article" date="2013" name="Genome Announc.">
        <title>Draft Genome Sequence of the Cellulolytic Bacterium Clostridium papyrosolvens C7 (ATCC 700395).</title>
        <authorList>
            <person name="Zepeda V."/>
            <person name="Dassa B."/>
            <person name="Borovok I."/>
            <person name="Lamed R."/>
            <person name="Bayer E.A."/>
            <person name="Cate J.H."/>
        </authorList>
    </citation>
    <scope>NUCLEOTIDE SEQUENCE [LARGE SCALE GENOMIC DNA]</scope>
    <source>
        <strain evidence="10 11">C7</strain>
    </source>
</reference>
<evidence type="ECO:0000256" key="4">
    <source>
        <dbReference type="ARBA" id="ARBA00022729"/>
    </source>
</evidence>
<keyword evidence="6" id="KW-0564">Palmitate</keyword>
<dbReference type="PANTHER" id="PTHR35789">
    <property type="entry name" value="SPORE GERMINATION PROTEIN B3"/>
    <property type="match status" value="1"/>
</dbReference>
<gene>
    <name evidence="10" type="ORF">L323_15820</name>
</gene>
<evidence type="ECO:0000259" key="8">
    <source>
        <dbReference type="Pfam" id="PF05504"/>
    </source>
</evidence>
<evidence type="ECO:0000256" key="1">
    <source>
        <dbReference type="ARBA" id="ARBA00004635"/>
    </source>
</evidence>
<dbReference type="NCBIfam" id="TIGR02887">
    <property type="entry name" value="spore_ger_x_C"/>
    <property type="match status" value="1"/>
</dbReference>
<comment type="subcellular location">
    <subcellularLocation>
        <location evidence="1">Membrane</location>
        <topology evidence="1">Lipid-anchor</topology>
    </subcellularLocation>
</comment>
<dbReference type="PATRIC" id="fig|1330534.3.peg.3131"/>
<dbReference type="Gene3D" id="3.30.300.210">
    <property type="entry name" value="Nutrient germinant receptor protein C, domain 3"/>
    <property type="match status" value="1"/>
</dbReference>
<protein>
    <submittedName>
        <fullName evidence="10">Germination protein Ger(X)C</fullName>
    </submittedName>
</protein>
<keyword evidence="5" id="KW-0472">Membrane</keyword>
<feature type="domain" description="Spore germination protein N-terminal" evidence="9">
    <location>
        <begin position="25"/>
        <end position="194"/>
    </location>
</feature>
<evidence type="ECO:0000256" key="3">
    <source>
        <dbReference type="ARBA" id="ARBA00022544"/>
    </source>
</evidence>
<evidence type="ECO:0000256" key="2">
    <source>
        <dbReference type="ARBA" id="ARBA00007886"/>
    </source>
</evidence>
<keyword evidence="7" id="KW-0449">Lipoprotein</keyword>
<dbReference type="InterPro" id="IPR046953">
    <property type="entry name" value="Spore_GerAC-like_C"/>
</dbReference>
<dbReference type="AlphaFoldDB" id="U4QYD0"/>
<dbReference type="Gene3D" id="6.20.190.10">
    <property type="entry name" value="Nutrient germinant receptor protein C, domain 1"/>
    <property type="match status" value="1"/>
</dbReference>
<accession>U4QYD0</accession>
<dbReference type="InterPro" id="IPR057336">
    <property type="entry name" value="GerAC_N"/>
</dbReference>
<dbReference type="Pfam" id="PF05504">
    <property type="entry name" value="Spore_GerAC"/>
    <property type="match status" value="1"/>
</dbReference>
<comment type="similarity">
    <text evidence="2">Belongs to the GerABKC lipoprotein family.</text>
</comment>
<dbReference type="OrthoDB" id="9816067at2"/>
<name>U4QYD0_9FIRM</name>
<dbReference type="PROSITE" id="PS51257">
    <property type="entry name" value="PROKAR_LIPOPROTEIN"/>
    <property type="match status" value="1"/>
</dbReference>
<keyword evidence="4" id="KW-0732">Signal</keyword>
<dbReference type="Pfam" id="PF25198">
    <property type="entry name" value="Spore_GerAC_N"/>
    <property type="match status" value="1"/>
</dbReference>
<dbReference type="InterPro" id="IPR008844">
    <property type="entry name" value="Spore_GerAC-like"/>
</dbReference>
<feature type="domain" description="Spore germination GerAC-like C-terminal" evidence="8">
    <location>
        <begin position="208"/>
        <end position="372"/>
    </location>
</feature>
<dbReference type="EMBL" id="ATAY01000085">
    <property type="protein sequence ID" value="EPR09511.1"/>
    <property type="molecule type" value="Genomic_DNA"/>
</dbReference>
<dbReference type="STRING" id="1330534.L323_15820"/>
<sequence length="383" mass="42638">MKKFKRVVMSIIIFINLLFTAGCWNYRELDDLAIVAGAAIDKGADGQYTITTEIVEVDGSNDTKSTSKLVSMRGKTILDAIRNGISVTGKKLYWSHCKVAILSKEVAEEGVTTVLDIFIRDAEIRNVVNILYSQQDTAREILEGQQTTESIKSFALDKILKNETRLSKAPKTDLLDFSIELQTKGTSTVIPAVHLEDVKGSMIPRVAGAAIMKNDKMVGELGEEETKDLLFVRNEVKGGVLVRDKEVGLSAPISLEIFGNKTKVKPVVESGKLKFKVEIDATVGIDEIEGNENFIDDNAVKRLEASTSKETQKNVEELIKKIQSEYGTDIFKFGEKLREKDINKWKSVSDKWEEVFRNSEVDVDARVHVKNSALLYKTLKKGG</sequence>
<evidence type="ECO:0000313" key="10">
    <source>
        <dbReference type="EMBL" id="EPR09511.1"/>
    </source>
</evidence>
<evidence type="ECO:0000256" key="5">
    <source>
        <dbReference type="ARBA" id="ARBA00023136"/>
    </source>
</evidence>
<evidence type="ECO:0000259" key="9">
    <source>
        <dbReference type="Pfam" id="PF25198"/>
    </source>
</evidence>
<dbReference type="GO" id="GO:0016020">
    <property type="term" value="C:membrane"/>
    <property type="evidence" value="ECO:0007669"/>
    <property type="project" value="UniProtKB-SubCell"/>
</dbReference>
<dbReference type="Proteomes" id="UP000016860">
    <property type="component" value="Unassembled WGS sequence"/>
</dbReference>
<evidence type="ECO:0000256" key="6">
    <source>
        <dbReference type="ARBA" id="ARBA00023139"/>
    </source>
</evidence>
<dbReference type="InterPro" id="IPR038501">
    <property type="entry name" value="Spore_GerAC_C_sf"/>
</dbReference>
<dbReference type="GO" id="GO:0009847">
    <property type="term" value="P:spore germination"/>
    <property type="evidence" value="ECO:0007669"/>
    <property type="project" value="InterPro"/>
</dbReference>